<proteinExistence type="predicted"/>
<accession>A0A6T7UH10</accession>
<dbReference type="AlphaFoldDB" id="A0A6T7UH10"/>
<dbReference type="EMBL" id="HBFA01002840">
    <property type="protein sequence ID" value="CAD8650184.1"/>
    <property type="molecule type" value="Transcribed_RNA"/>
</dbReference>
<reference evidence="1" key="1">
    <citation type="submission" date="2021-01" db="EMBL/GenBank/DDBJ databases">
        <authorList>
            <person name="Corre E."/>
            <person name="Pelletier E."/>
            <person name="Niang G."/>
            <person name="Scheremetjew M."/>
            <person name="Finn R."/>
            <person name="Kale V."/>
            <person name="Holt S."/>
            <person name="Cochrane G."/>
            <person name="Meng A."/>
            <person name="Brown T."/>
            <person name="Cohen L."/>
        </authorList>
    </citation>
    <scope>NUCLEOTIDE SEQUENCE</scope>
    <source>
        <strain evidence="1">CCMP722</strain>
    </source>
</reference>
<dbReference type="EMBL" id="HBFA01002839">
    <property type="protein sequence ID" value="CAD8650182.1"/>
    <property type="molecule type" value="Transcribed_RNA"/>
</dbReference>
<name>A0A6T7UH10_9CHLO</name>
<gene>
    <name evidence="1" type="ORF">POBO1169_LOCUS1413</name>
    <name evidence="2" type="ORF">POBO1169_LOCUS1414</name>
    <name evidence="3" type="ORF">POBO1169_LOCUS1415</name>
    <name evidence="4" type="ORF">POBO1169_LOCUS1416</name>
</gene>
<evidence type="ECO:0000313" key="4">
    <source>
        <dbReference type="EMBL" id="CAD8650187.1"/>
    </source>
</evidence>
<dbReference type="EMBL" id="HBFA01002841">
    <property type="protein sequence ID" value="CAD8650185.1"/>
    <property type="molecule type" value="Transcribed_RNA"/>
</dbReference>
<evidence type="ECO:0000313" key="1">
    <source>
        <dbReference type="EMBL" id="CAD8650182.1"/>
    </source>
</evidence>
<evidence type="ECO:0000313" key="3">
    <source>
        <dbReference type="EMBL" id="CAD8650185.1"/>
    </source>
</evidence>
<protein>
    <submittedName>
        <fullName evidence="1">Uncharacterized protein</fullName>
    </submittedName>
</protein>
<organism evidence="1">
    <name type="scientific">Pyramimonas obovata</name>
    <dbReference type="NCBI Taxonomy" id="1411642"/>
    <lineage>
        <taxon>Eukaryota</taxon>
        <taxon>Viridiplantae</taxon>
        <taxon>Chlorophyta</taxon>
        <taxon>Pyramimonadophyceae</taxon>
        <taxon>Pyramimonadales</taxon>
        <taxon>Pyramimonadaceae</taxon>
        <taxon>Pyramimonas</taxon>
        <taxon>Pyramimonas incertae sedis</taxon>
    </lineage>
</organism>
<dbReference type="EMBL" id="HBFA01002842">
    <property type="protein sequence ID" value="CAD8650187.1"/>
    <property type="molecule type" value="Transcribed_RNA"/>
</dbReference>
<sequence length="128" mass="14636">MHRRRVRRELEVETQGVWWLSPRSYQLAVLGGATQRVQIADPTLRDVAHHQHPVHPIWMVHGDHYLVALVDAVRQLCGPRLHALVVVDALATVQRNVEEGVEEVHPWLAYKGERRVSVKGLFMVLFSG</sequence>
<evidence type="ECO:0000313" key="2">
    <source>
        <dbReference type="EMBL" id="CAD8650184.1"/>
    </source>
</evidence>